<feature type="region of interest" description="Disordered" evidence="1">
    <location>
        <begin position="1"/>
        <end position="34"/>
    </location>
</feature>
<feature type="region of interest" description="Disordered" evidence="1">
    <location>
        <begin position="79"/>
        <end position="98"/>
    </location>
</feature>
<gene>
    <name evidence="2" type="ORF">FQA47_008388</name>
</gene>
<feature type="compositionally biased region" description="Basic and acidic residues" evidence="1">
    <location>
        <begin position="82"/>
        <end position="95"/>
    </location>
</feature>
<evidence type="ECO:0000313" key="3">
    <source>
        <dbReference type="Proteomes" id="UP000646548"/>
    </source>
</evidence>
<organism evidence="2 3">
    <name type="scientific">Oryzias melastigma</name>
    <name type="common">Marine medaka</name>
    <dbReference type="NCBI Taxonomy" id="30732"/>
    <lineage>
        <taxon>Eukaryota</taxon>
        <taxon>Metazoa</taxon>
        <taxon>Chordata</taxon>
        <taxon>Craniata</taxon>
        <taxon>Vertebrata</taxon>
        <taxon>Euteleostomi</taxon>
        <taxon>Actinopterygii</taxon>
        <taxon>Neopterygii</taxon>
        <taxon>Teleostei</taxon>
        <taxon>Neoteleostei</taxon>
        <taxon>Acanthomorphata</taxon>
        <taxon>Ovalentaria</taxon>
        <taxon>Atherinomorphae</taxon>
        <taxon>Beloniformes</taxon>
        <taxon>Adrianichthyidae</taxon>
        <taxon>Oryziinae</taxon>
        <taxon>Oryzias</taxon>
    </lineage>
</organism>
<dbReference type="Proteomes" id="UP000646548">
    <property type="component" value="Unassembled WGS sequence"/>
</dbReference>
<accession>A0A834CUU6</accession>
<name>A0A834CUU6_ORYME</name>
<proteinExistence type="predicted"/>
<protein>
    <submittedName>
        <fullName evidence="2">Uncharacterized protein</fullName>
    </submittedName>
</protein>
<evidence type="ECO:0000256" key="1">
    <source>
        <dbReference type="SAM" id="MobiDB-lite"/>
    </source>
</evidence>
<feature type="compositionally biased region" description="Basic and acidic residues" evidence="1">
    <location>
        <begin position="17"/>
        <end position="30"/>
    </location>
</feature>
<comment type="caution">
    <text evidence="2">The sequence shown here is derived from an EMBL/GenBank/DDBJ whole genome shotgun (WGS) entry which is preliminary data.</text>
</comment>
<dbReference type="EMBL" id="WKFB01000183">
    <property type="protein sequence ID" value="KAF6732780.1"/>
    <property type="molecule type" value="Genomic_DNA"/>
</dbReference>
<dbReference type="AlphaFoldDB" id="A0A834CUU6"/>
<evidence type="ECO:0000313" key="2">
    <source>
        <dbReference type="EMBL" id="KAF6732780.1"/>
    </source>
</evidence>
<sequence length="239" mass="26198">MDSPQREALGFLTALDAARKPEAPARRRDSSATPRYTLRYSSSAVAFAPGPLEVTHAGPPPRRGLPLTPVMLQVQMRSKAKPYGEEDGRRWKDGGGTRMWGAQINTAASWRVHGELIIRISPSPSATAASALCRKHESEMRRPLAWVRHTDAARFVYVQPNTTLRASPRVTRRRRSLSTNKAERKDCVCANIKEEEEEGEGNPQGSLNASSPLPLRNASSPRAVLSWVATLCPPLASIA</sequence>
<reference evidence="2" key="1">
    <citation type="journal article" name="BMC Genomics">
        <title>Long-read sequencing and de novo genome assembly of marine medaka (Oryzias melastigma).</title>
        <authorList>
            <person name="Liang P."/>
            <person name="Saqib H.S.A."/>
            <person name="Ni X."/>
            <person name="Shen Y."/>
        </authorList>
    </citation>
    <scope>NUCLEOTIDE SEQUENCE</scope>
    <source>
        <strain evidence="2">Bigg-433</strain>
    </source>
</reference>
<feature type="region of interest" description="Disordered" evidence="1">
    <location>
        <begin position="195"/>
        <end position="215"/>
    </location>
</feature>